<evidence type="ECO:0000256" key="1">
    <source>
        <dbReference type="SAM" id="MobiDB-lite"/>
    </source>
</evidence>
<comment type="caution">
    <text evidence="2">The sequence shown here is derived from an EMBL/GenBank/DDBJ whole genome shotgun (WGS) entry which is preliminary data.</text>
</comment>
<organism evidence="2 3">
    <name type="scientific">Holzapfeliella saturejae</name>
    <dbReference type="NCBI Taxonomy" id="3082953"/>
    <lineage>
        <taxon>Bacteria</taxon>
        <taxon>Bacillati</taxon>
        <taxon>Bacillota</taxon>
        <taxon>Bacilli</taxon>
        <taxon>Lactobacillales</taxon>
        <taxon>Lactobacillaceae</taxon>
        <taxon>Holzapfeliella</taxon>
    </lineage>
</organism>
<name>A0ABU8SEV9_9LACO</name>
<dbReference type="EMBL" id="JAWMWG010000001">
    <property type="protein sequence ID" value="MEJ6347915.1"/>
    <property type="molecule type" value="Genomic_DNA"/>
</dbReference>
<sequence>MGHNKRTNVHVGVGNDRRPVNSTNLKKRLQDNLDVINFLKSRKNND</sequence>
<protein>
    <submittedName>
        <fullName evidence="2">Uncharacterized protein</fullName>
    </submittedName>
</protein>
<gene>
    <name evidence="2" type="ORF">R4Y45_01555</name>
</gene>
<evidence type="ECO:0000313" key="2">
    <source>
        <dbReference type="EMBL" id="MEJ6347915.1"/>
    </source>
</evidence>
<proteinExistence type="predicted"/>
<dbReference type="RefSeq" id="WP_339968592.1">
    <property type="nucleotide sequence ID" value="NZ_JAWMWG010000001.1"/>
</dbReference>
<dbReference type="Proteomes" id="UP001377804">
    <property type="component" value="Unassembled WGS sequence"/>
</dbReference>
<keyword evidence="3" id="KW-1185">Reference proteome</keyword>
<accession>A0ABU8SEV9</accession>
<reference evidence="2 3" key="1">
    <citation type="submission" date="2023-10" db="EMBL/GenBank/DDBJ databases">
        <title>Holzapfeliella saturejae sp. nov. isolated from Satureja montana flowers.</title>
        <authorList>
            <person name="Alcantara C."/>
            <person name="Zuniga M."/>
            <person name="Landete J.M."/>
            <person name="Monedero V."/>
        </authorList>
    </citation>
    <scope>NUCLEOTIDE SEQUENCE [LARGE SCALE GENOMIC DNA]</scope>
    <source>
        <strain evidence="2 3">He02</strain>
    </source>
</reference>
<feature type="region of interest" description="Disordered" evidence="1">
    <location>
        <begin position="1"/>
        <end position="21"/>
    </location>
</feature>
<evidence type="ECO:0000313" key="3">
    <source>
        <dbReference type="Proteomes" id="UP001377804"/>
    </source>
</evidence>